<evidence type="ECO:0000313" key="1">
    <source>
        <dbReference type="EMBL" id="SIS82788.1"/>
    </source>
</evidence>
<keyword evidence="2" id="KW-1185">Reference proteome</keyword>
<proteinExistence type="predicted"/>
<evidence type="ECO:0000313" key="2">
    <source>
        <dbReference type="Proteomes" id="UP000199777"/>
    </source>
</evidence>
<sequence>MWSGRGSLPSKILRFSHISSATCHRKPPVAFQLFRYCFGLVDRFHIFTDGGTVLLQELVQRLPYFMDDTTLDVSLRINGFHRFFETGKTIETAENPPLPVFRDIDDNVNHFVYYVVPEQFQIRPIEIKHGIPFLERALLPGTDVIPHHVRNITDGA</sequence>
<comment type="caution">
    <text evidence="1">The sequence shown here is derived from an EMBL/GenBank/DDBJ whole genome shotgun (WGS) entry which is preliminary data.</text>
</comment>
<reference evidence="1 2" key="1">
    <citation type="submission" date="2017-01" db="EMBL/GenBank/DDBJ databases">
        <authorList>
            <person name="Varghese N."/>
            <person name="Submissions S."/>
        </authorList>
    </citation>
    <scope>NUCLEOTIDE SEQUENCE [LARGE SCALE GENOMIC DNA]</scope>
    <source>
        <strain evidence="1 2">DSM 22782</strain>
    </source>
</reference>
<name>A0ABY1KVL6_9BACI</name>
<dbReference type="Proteomes" id="UP000199777">
    <property type="component" value="Unassembled WGS sequence"/>
</dbReference>
<dbReference type="EMBL" id="FTOK01000006">
    <property type="protein sequence ID" value="SIS82788.1"/>
    <property type="molecule type" value="Genomic_DNA"/>
</dbReference>
<organism evidence="1 2">
    <name type="scientific">Salimicrobium salexigens</name>
    <dbReference type="NCBI Taxonomy" id="908941"/>
    <lineage>
        <taxon>Bacteria</taxon>
        <taxon>Bacillati</taxon>
        <taxon>Bacillota</taxon>
        <taxon>Bacilli</taxon>
        <taxon>Bacillales</taxon>
        <taxon>Bacillaceae</taxon>
        <taxon>Salimicrobium</taxon>
    </lineage>
</organism>
<accession>A0ABY1KVL6</accession>
<gene>
    <name evidence="1" type="ORF">SAMN05421758_106211</name>
</gene>
<protein>
    <submittedName>
        <fullName evidence="1">Uncharacterized protein</fullName>
    </submittedName>
</protein>